<evidence type="ECO:0000313" key="3">
    <source>
        <dbReference type="Proteomes" id="UP000799750"/>
    </source>
</evidence>
<feature type="compositionally biased region" description="Low complexity" evidence="1">
    <location>
        <begin position="146"/>
        <end position="175"/>
    </location>
</feature>
<dbReference type="OrthoDB" id="3942521at2759"/>
<feature type="compositionally biased region" description="Low complexity" evidence="1">
    <location>
        <begin position="89"/>
        <end position="104"/>
    </location>
</feature>
<dbReference type="EMBL" id="MU004189">
    <property type="protein sequence ID" value="KAF2495562.1"/>
    <property type="molecule type" value="Genomic_DNA"/>
</dbReference>
<reference evidence="2" key="1">
    <citation type="journal article" date="2020" name="Stud. Mycol.">
        <title>101 Dothideomycetes genomes: a test case for predicting lifestyles and emergence of pathogens.</title>
        <authorList>
            <person name="Haridas S."/>
            <person name="Albert R."/>
            <person name="Binder M."/>
            <person name="Bloem J."/>
            <person name="Labutti K."/>
            <person name="Salamov A."/>
            <person name="Andreopoulos B."/>
            <person name="Baker S."/>
            <person name="Barry K."/>
            <person name="Bills G."/>
            <person name="Bluhm B."/>
            <person name="Cannon C."/>
            <person name="Castanera R."/>
            <person name="Culley D."/>
            <person name="Daum C."/>
            <person name="Ezra D."/>
            <person name="Gonzalez J."/>
            <person name="Henrissat B."/>
            <person name="Kuo A."/>
            <person name="Liang C."/>
            <person name="Lipzen A."/>
            <person name="Lutzoni F."/>
            <person name="Magnuson J."/>
            <person name="Mondo S."/>
            <person name="Nolan M."/>
            <person name="Ohm R."/>
            <person name="Pangilinan J."/>
            <person name="Park H.-J."/>
            <person name="Ramirez L."/>
            <person name="Alfaro M."/>
            <person name="Sun H."/>
            <person name="Tritt A."/>
            <person name="Yoshinaga Y."/>
            <person name="Zwiers L.-H."/>
            <person name="Turgeon B."/>
            <person name="Goodwin S."/>
            <person name="Spatafora J."/>
            <person name="Crous P."/>
            <person name="Grigoriev I."/>
        </authorList>
    </citation>
    <scope>NUCLEOTIDE SEQUENCE</scope>
    <source>
        <strain evidence="2">CBS 269.34</strain>
    </source>
</reference>
<evidence type="ECO:0000313" key="2">
    <source>
        <dbReference type="EMBL" id="KAF2495562.1"/>
    </source>
</evidence>
<feature type="compositionally biased region" description="Low complexity" evidence="1">
    <location>
        <begin position="206"/>
        <end position="220"/>
    </location>
</feature>
<dbReference type="Proteomes" id="UP000799750">
    <property type="component" value="Unassembled WGS sequence"/>
</dbReference>
<gene>
    <name evidence="2" type="ORF">BU16DRAFT_618340</name>
</gene>
<evidence type="ECO:0000256" key="1">
    <source>
        <dbReference type="SAM" id="MobiDB-lite"/>
    </source>
</evidence>
<keyword evidence="3" id="KW-1185">Reference proteome</keyword>
<protein>
    <submittedName>
        <fullName evidence="2">Uncharacterized protein</fullName>
    </submittedName>
</protein>
<dbReference type="AlphaFoldDB" id="A0A6A6QTV4"/>
<feature type="region of interest" description="Disordered" evidence="1">
    <location>
        <begin position="74"/>
        <end position="254"/>
    </location>
</feature>
<accession>A0A6A6QTV4</accession>
<feature type="compositionally biased region" description="Basic and acidic residues" evidence="1">
    <location>
        <begin position="241"/>
        <end position="254"/>
    </location>
</feature>
<organism evidence="2 3">
    <name type="scientific">Lophium mytilinum</name>
    <dbReference type="NCBI Taxonomy" id="390894"/>
    <lineage>
        <taxon>Eukaryota</taxon>
        <taxon>Fungi</taxon>
        <taxon>Dikarya</taxon>
        <taxon>Ascomycota</taxon>
        <taxon>Pezizomycotina</taxon>
        <taxon>Dothideomycetes</taxon>
        <taxon>Pleosporomycetidae</taxon>
        <taxon>Mytilinidiales</taxon>
        <taxon>Mytilinidiaceae</taxon>
        <taxon>Lophium</taxon>
    </lineage>
</organism>
<name>A0A6A6QTV4_9PEZI</name>
<proteinExistence type="predicted"/>
<feature type="compositionally biased region" description="Low complexity" evidence="1">
    <location>
        <begin position="184"/>
        <end position="194"/>
    </location>
</feature>
<sequence>MNFISNIISNSVAGFVDAGTRAAGGFAGDALIKAGDLIENTGRGVGTSVEGAAASYATKIGGQAAANTIKGSVPKKSITAGKPASVQRSYSSPASTSTKKTSTPIGANKYPGGKTGGTPIGANKSIGGKTSATPIGANKYPGGTNKSLPTAKPAATKKPALASAPKPYPSSSSKPDASKPKPYPGTTTYPSKKPIGGASVSKGADKPYPGTSTTPGSGKKTAVKAGKPKPMSSSYAPPSKAGDKFSGHLPEIKV</sequence>